<dbReference type="AlphaFoldDB" id="A0AAQ3SJR2"/>
<sequence length="431" mass="48823">MILAPLQHLYMSLQRKVYRLLGAIRGGCLTHAPLLQLPDFNKVFELECDASGIGLGAVLLQEGKPVAYFSEKLSGASLKYSTYDKELYALVRTLQTWQHYLWHREFIIHSDHEALKHIRTQTNLNRRHANWVEFIESFPYIIKHKNGKENEAHGGGLMGHFGVYKTHEVLAAHFFWPRMLRDVKRLVARCTTCQKAKSRLSNHGLYMPLPVPTSPWLDISMDFVLGLPRTKKGRDSIFVVVDRFSKMAHFIPCHKTNDASSVAELFFREIIRLHGIPNTIVSIVMLSFSYRVAGSKGRKHITFAPGDMVWLHLRKDRFPTLRHSKLMPRAAGPFKVLTKINDNAYILDLPAEFGVSTSFNVADLKPYVGEDEELPSRTTSVLEGEDDEDINYNTGTSTPAAPPSSSSGPITRARARDLNFVMLPKNEGPEE</sequence>
<dbReference type="Proteomes" id="UP001341281">
    <property type="component" value="Chromosome 01"/>
</dbReference>
<dbReference type="InterPro" id="IPR056924">
    <property type="entry name" value="SH3_Tf2-1"/>
</dbReference>
<dbReference type="GO" id="GO:0004519">
    <property type="term" value="F:endonuclease activity"/>
    <property type="evidence" value="ECO:0007669"/>
    <property type="project" value="UniProtKB-KW"/>
</dbReference>
<dbReference type="Gene3D" id="3.10.20.370">
    <property type="match status" value="1"/>
</dbReference>
<dbReference type="CDD" id="cd09274">
    <property type="entry name" value="RNase_HI_RT_Ty3"/>
    <property type="match status" value="1"/>
</dbReference>
<gene>
    <name evidence="11" type="ORF">U9M48_003215</name>
</gene>
<feature type="domain" description="Integrase zinc-binding" evidence="9">
    <location>
        <begin position="151"/>
        <end position="199"/>
    </location>
</feature>
<evidence type="ECO:0000259" key="8">
    <source>
        <dbReference type="Pfam" id="PF17917"/>
    </source>
</evidence>
<proteinExistence type="predicted"/>
<dbReference type="GO" id="GO:0003676">
    <property type="term" value="F:nucleic acid binding"/>
    <property type="evidence" value="ECO:0007669"/>
    <property type="project" value="InterPro"/>
</dbReference>
<evidence type="ECO:0008006" key="13">
    <source>
        <dbReference type="Google" id="ProtNLM"/>
    </source>
</evidence>
<organism evidence="11 12">
    <name type="scientific">Paspalum notatum var. saurae</name>
    <dbReference type="NCBI Taxonomy" id="547442"/>
    <lineage>
        <taxon>Eukaryota</taxon>
        <taxon>Viridiplantae</taxon>
        <taxon>Streptophyta</taxon>
        <taxon>Embryophyta</taxon>
        <taxon>Tracheophyta</taxon>
        <taxon>Spermatophyta</taxon>
        <taxon>Magnoliopsida</taxon>
        <taxon>Liliopsida</taxon>
        <taxon>Poales</taxon>
        <taxon>Poaceae</taxon>
        <taxon>PACMAD clade</taxon>
        <taxon>Panicoideae</taxon>
        <taxon>Andropogonodae</taxon>
        <taxon>Paspaleae</taxon>
        <taxon>Paspalinae</taxon>
        <taxon>Paspalum</taxon>
    </lineage>
</organism>
<dbReference type="PANTHER" id="PTHR35046:SF9">
    <property type="entry name" value="RNA-DIRECTED DNA POLYMERASE"/>
    <property type="match status" value="1"/>
</dbReference>
<dbReference type="Pfam" id="PF24626">
    <property type="entry name" value="SH3_Tf2-1"/>
    <property type="match status" value="1"/>
</dbReference>
<feature type="domain" description="Tf2-1-like SH3-like" evidence="10">
    <location>
        <begin position="306"/>
        <end position="368"/>
    </location>
</feature>
<keyword evidence="12" id="KW-1185">Reference proteome</keyword>
<accession>A0AAQ3SJR2</accession>
<feature type="domain" description="Reverse transcriptase RNase H-like" evidence="8">
    <location>
        <begin position="39"/>
        <end position="138"/>
    </location>
</feature>
<keyword evidence="1" id="KW-0808">Transferase</keyword>
<dbReference type="InterPro" id="IPR041373">
    <property type="entry name" value="RT_RNaseH"/>
</dbReference>
<evidence type="ECO:0000259" key="10">
    <source>
        <dbReference type="Pfam" id="PF24626"/>
    </source>
</evidence>
<evidence type="ECO:0000256" key="2">
    <source>
        <dbReference type="ARBA" id="ARBA00022695"/>
    </source>
</evidence>
<dbReference type="GO" id="GO:0003964">
    <property type="term" value="F:RNA-directed DNA polymerase activity"/>
    <property type="evidence" value="ECO:0007669"/>
    <property type="project" value="UniProtKB-KW"/>
</dbReference>
<dbReference type="PANTHER" id="PTHR35046">
    <property type="entry name" value="ZINC KNUCKLE (CCHC-TYPE) FAMILY PROTEIN"/>
    <property type="match status" value="1"/>
</dbReference>
<dbReference type="SUPFAM" id="SSF56672">
    <property type="entry name" value="DNA/RNA polymerases"/>
    <property type="match status" value="1"/>
</dbReference>
<evidence type="ECO:0000256" key="3">
    <source>
        <dbReference type="ARBA" id="ARBA00022722"/>
    </source>
</evidence>
<evidence type="ECO:0000313" key="11">
    <source>
        <dbReference type="EMBL" id="WVZ52125.1"/>
    </source>
</evidence>
<feature type="region of interest" description="Disordered" evidence="7">
    <location>
        <begin position="370"/>
        <end position="431"/>
    </location>
</feature>
<keyword evidence="3" id="KW-0540">Nuclease</keyword>
<evidence type="ECO:0000256" key="1">
    <source>
        <dbReference type="ARBA" id="ARBA00022679"/>
    </source>
</evidence>
<evidence type="ECO:0000313" key="12">
    <source>
        <dbReference type="Proteomes" id="UP001341281"/>
    </source>
</evidence>
<reference evidence="11 12" key="1">
    <citation type="submission" date="2024-02" db="EMBL/GenBank/DDBJ databases">
        <title>High-quality chromosome-scale genome assembly of Pensacola bahiagrass (Paspalum notatum Flugge var. saurae).</title>
        <authorList>
            <person name="Vega J.M."/>
            <person name="Podio M."/>
            <person name="Orjuela J."/>
            <person name="Siena L.A."/>
            <person name="Pessino S.C."/>
            <person name="Combes M.C."/>
            <person name="Mariac C."/>
            <person name="Albertini E."/>
            <person name="Pupilli F."/>
            <person name="Ortiz J.P.A."/>
            <person name="Leblanc O."/>
        </authorList>
    </citation>
    <scope>NUCLEOTIDE SEQUENCE [LARGE SCALE GENOMIC DNA]</scope>
    <source>
        <strain evidence="11">R1</strain>
        <tissue evidence="11">Leaf</tissue>
    </source>
</reference>
<evidence type="ECO:0000256" key="6">
    <source>
        <dbReference type="ARBA" id="ARBA00022918"/>
    </source>
</evidence>
<dbReference type="Pfam" id="PF17917">
    <property type="entry name" value="RT_RNaseH"/>
    <property type="match status" value="1"/>
</dbReference>
<feature type="compositionally biased region" description="Low complexity" evidence="7">
    <location>
        <begin position="394"/>
        <end position="409"/>
    </location>
</feature>
<dbReference type="GO" id="GO:0016787">
    <property type="term" value="F:hydrolase activity"/>
    <property type="evidence" value="ECO:0007669"/>
    <property type="project" value="UniProtKB-KW"/>
</dbReference>
<evidence type="ECO:0000256" key="5">
    <source>
        <dbReference type="ARBA" id="ARBA00022801"/>
    </source>
</evidence>
<keyword evidence="5" id="KW-0378">Hydrolase</keyword>
<keyword evidence="4" id="KW-0255">Endonuclease</keyword>
<evidence type="ECO:0000259" key="9">
    <source>
        <dbReference type="Pfam" id="PF17921"/>
    </source>
</evidence>
<evidence type="ECO:0000256" key="7">
    <source>
        <dbReference type="SAM" id="MobiDB-lite"/>
    </source>
</evidence>
<dbReference type="Gene3D" id="3.30.420.10">
    <property type="entry name" value="Ribonuclease H-like superfamily/Ribonuclease H"/>
    <property type="match status" value="1"/>
</dbReference>
<dbReference type="InterPro" id="IPR036397">
    <property type="entry name" value="RNaseH_sf"/>
</dbReference>
<dbReference type="Gene3D" id="1.10.340.70">
    <property type="match status" value="1"/>
</dbReference>
<dbReference type="InterPro" id="IPR012337">
    <property type="entry name" value="RNaseH-like_sf"/>
</dbReference>
<dbReference type="InterPro" id="IPR041588">
    <property type="entry name" value="Integrase_H2C2"/>
</dbReference>
<keyword evidence="2" id="KW-0548">Nucleotidyltransferase</keyword>
<evidence type="ECO:0000256" key="4">
    <source>
        <dbReference type="ARBA" id="ARBA00022759"/>
    </source>
</evidence>
<dbReference type="SUPFAM" id="SSF53098">
    <property type="entry name" value="Ribonuclease H-like"/>
    <property type="match status" value="1"/>
</dbReference>
<keyword evidence="6" id="KW-0695">RNA-directed DNA polymerase</keyword>
<dbReference type="EMBL" id="CP144745">
    <property type="protein sequence ID" value="WVZ52125.1"/>
    <property type="molecule type" value="Genomic_DNA"/>
</dbReference>
<dbReference type="InterPro" id="IPR043502">
    <property type="entry name" value="DNA/RNA_pol_sf"/>
</dbReference>
<name>A0AAQ3SJR2_PASNO</name>
<protein>
    <recommendedName>
        <fullName evidence="13">Integrase catalytic domain-containing protein</fullName>
    </recommendedName>
</protein>
<dbReference type="Pfam" id="PF17921">
    <property type="entry name" value="Integrase_H2C2"/>
    <property type="match status" value="1"/>
</dbReference>